<accession>M3BCJ5</accession>
<name>M3BCJ5_PSEFD</name>
<sequence>MKMFLQIANVEADITASTPQHGLKGSQSADCCSNELHVLCTLASVITESERPSNPWPVRRHIQCSVVGSLCIICIRIPTRLIIDLVAFRERSESMEGVACICMHVHCVMLVNESISLRPSHEPASIIPKALAVSHPGSTRNRTSLTKTRSGGFHCLRCGRNLPARYFFAQMMNVLDRDAEDVAGLHELLMIDAATRDVQDVLIRNGWYLGTFPVDSLEKRCTGATAATAILVARARVLTTRSNINQVYVSVPNSIALADAGADSGGHACVISRTHAQPVSFRDFASALLEVGSEVFSYPQAKRCTQEGAVINILVSHLSAYLHP</sequence>
<dbReference type="GeneID" id="19332816"/>
<keyword evidence="2" id="KW-1185">Reference proteome</keyword>
<evidence type="ECO:0000313" key="1">
    <source>
        <dbReference type="EMBL" id="EME86888.1"/>
    </source>
</evidence>
<dbReference type="EMBL" id="KB446556">
    <property type="protein sequence ID" value="EME86888.1"/>
    <property type="molecule type" value="Genomic_DNA"/>
</dbReference>
<dbReference type="RefSeq" id="XP_007924012.1">
    <property type="nucleotide sequence ID" value="XM_007925821.1"/>
</dbReference>
<dbReference type="VEuPathDB" id="FungiDB:MYCFIDRAFT_172584"/>
<proteinExistence type="predicted"/>
<protein>
    <submittedName>
        <fullName evidence="1">Uncharacterized protein</fullName>
    </submittedName>
</protein>
<dbReference type="Proteomes" id="UP000016932">
    <property type="component" value="Unassembled WGS sequence"/>
</dbReference>
<dbReference type="KEGG" id="pfj:MYCFIDRAFT_172584"/>
<organism evidence="1 2">
    <name type="scientific">Pseudocercospora fijiensis (strain CIRAD86)</name>
    <name type="common">Black leaf streak disease fungus</name>
    <name type="synonym">Mycosphaerella fijiensis</name>
    <dbReference type="NCBI Taxonomy" id="383855"/>
    <lineage>
        <taxon>Eukaryota</taxon>
        <taxon>Fungi</taxon>
        <taxon>Dikarya</taxon>
        <taxon>Ascomycota</taxon>
        <taxon>Pezizomycotina</taxon>
        <taxon>Dothideomycetes</taxon>
        <taxon>Dothideomycetidae</taxon>
        <taxon>Mycosphaerellales</taxon>
        <taxon>Mycosphaerellaceae</taxon>
        <taxon>Pseudocercospora</taxon>
    </lineage>
</organism>
<reference evidence="1 2" key="1">
    <citation type="journal article" date="2012" name="PLoS Pathog.">
        <title>Diverse lifestyles and strategies of plant pathogenesis encoded in the genomes of eighteen Dothideomycetes fungi.</title>
        <authorList>
            <person name="Ohm R.A."/>
            <person name="Feau N."/>
            <person name="Henrissat B."/>
            <person name="Schoch C.L."/>
            <person name="Horwitz B.A."/>
            <person name="Barry K.W."/>
            <person name="Condon B.J."/>
            <person name="Copeland A.C."/>
            <person name="Dhillon B."/>
            <person name="Glaser F."/>
            <person name="Hesse C.N."/>
            <person name="Kosti I."/>
            <person name="LaButti K."/>
            <person name="Lindquist E.A."/>
            <person name="Lucas S."/>
            <person name="Salamov A.A."/>
            <person name="Bradshaw R.E."/>
            <person name="Ciuffetti L."/>
            <person name="Hamelin R.C."/>
            <person name="Kema G.H.J."/>
            <person name="Lawrence C."/>
            <person name="Scott J.A."/>
            <person name="Spatafora J.W."/>
            <person name="Turgeon B.G."/>
            <person name="de Wit P.J.G.M."/>
            <person name="Zhong S."/>
            <person name="Goodwin S.B."/>
            <person name="Grigoriev I.V."/>
        </authorList>
    </citation>
    <scope>NUCLEOTIDE SEQUENCE [LARGE SCALE GENOMIC DNA]</scope>
    <source>
        <strain evidence="1 2">CIRAD86</strain>
    </source>
</reference>
<gene>
    <name evidence="1" type="ORF">MYCFIDRAFT_172584</name>
</gene>
<dbReference type="HOGENOM" id="CLU_858226_0_0_1"/>
<dbReference type="AlphaFoldDB" id="M3BCJ5"/>
<evidence type="ECO:0000313" key="2">
    <source>
        <dbReference type="Proteomes" id="UP000016932"/>
    </source>
</evidence>